<organism evidence="1">
    <name type="scientific">Phenylobacterium glaciei</name>
    <dbReference type="NCBI Taxonomy" id="2803784"/>
    <lineage>
        <taxon>Bacteria</taxon>
        <taxon>Pseudomonadati</taxon>
        <taxon>Pseudomonadota</taxon>
        <taxon>Alphaproteobacteria</taxon>
        <taxon>Caulobacterales</taxon>
        <taxon>Caulobacteraceae</taxon>
        <taxon>Phenylobacterium</taxon>
    </lineage>
</organism>
<dbReference type="AlphaFoldDB" id="A0A974P1V1"/>
<dbReference type="EMBL" id="CP068570">
    <property type="protein sequence ID" value="QQZ49392.1"/>
    <property type="molecule type" value="Genomic_DNA"/>
</dbReference>
<proteinExistence type="predicted"/>
<sequence>MKVGAEAAGKLRQRVLDELKTTFASHYSHEISLAETLNPEIMAGYNRRATGEKYLINPSKGLS</sequence>
<gene>
    <name evidence="1" type="ORF">JKL49_20615</name>
</gene>
<reference evidence="1" key="1">
    <citation type="submission" date="2021-01" db="EMBL/GenBank/DDBJ databases">
        <title>Genome sequence of Phenylobacterium sp. 20VBR1 isolated from a valley glaceir, Ny-Alesund, Svalbard.</title>
        <authorList>
            <person name="Thomas F.A."/>
            <person name="Krishnan K.P."/>
            <person name="Sinha R.K."/>
        </authorList>
    </citation>
    <scope>NUCLEOTIDE SEQUENCE</scope>
    <source>
        <strain evidence="1">20VBR1</strain>
    </source>
</reference>
<accession>A0A974P1V1</accession>
<dbReference type="Gene3D" id="3.90.180.10">
    <property type="entry name" value="Medium-chain alcohol dehydrogenases, catalytic domain"/>
    <property type="match status" value="1"/>
</dbReference>
<evidence type="ECO:0000313" key="1">
    <source>
        <dbReference type="EMBL" id="QQZ49392.1"/>
    </source>
</evidence>
<protein>
    <submittedName>
        <fullName evidence="1">Uncharacterized protein</fullName>
    </submittedName>
</protein>
<name>A0A974P1V1_9CAUL</name>